<accession>A0A915PKQ4</accession>
<dbReference type="Proteomes" id="UP000887581">
    <property type="component" value="Unplaced"/>
</dbReference>
<reference evidence="2" key="1">
    <citation type="submission" date="2022-11" db="UniProtKB">
        <authorList>
            <consortium name="WormBaseParasite"/>
        </authorList>
    </citation>
    <scope>IDENTIFICATION</scope>
</reference>
<organism evidence="1 2">
    <name type="scientific">Setaria digitata</name>
    <dbReference type="NCBI Taxonomy" id="48799"/>
    <lineage>
        <taxon>Eukaryota</taxon>
        <taxon>Metazoa</taxon>
        <taxon>Ecdysozoa</taxon>
        <taxon>Nematoda</taxon>
        <taxon>Chromadorea</taxon>
        <taxon>Rhabditida</taxon>
        <taxon>Spirurina</taxon>
        <taxon>Spiruromorpha</taxon>
        <taxon>Filarioidea</taxon>
        <taxon>Setariidae</taxon>
        <taxon>Setaria</taxon>
    </lineage>
</organism>
<evidence type="ECO:0000313" key="2">
    <source>
        <dbReference type="WBParaSite" id="sdigi.contig13.g1343.t1"/>
    </source>
</evidence>
<sequence length="141" mass="16312">MERYHDILHPTLWAYWTEKKLENRISIEVEVKAWTKKQNEAKAKRMRMAQEGLPMKAQFHFKTDSSLRIARRTVTRFNFHSEETTSWNDTVTSLIPGTGSGGGGTTFDLDLRSNNDKNISEVRVNLETKTLLIFTTQKFGC</sequence>
<keyword evidence="1" id="KW-1185">Reference proteome</keyword>
<proteinExistence type="predicted"/>
<protein>
    <submittedName>
        <fullName evidence="2">Uncharacterized protein</fullName>
    </submittedName>
</protein>
<dbReference type="WBParaSite" id="sdigi.contig13.g1343.t1">
    <property type="protein sequence ID" value="sdigi.contig13.g1343.t1"/>
    <property type="gene ID" value="sdigi.contig13.g1343"/>
</dbReference>
<evidence type="ECO:0000313" key="1">
    <source>
        <dbReference type="Proteomes" id="UP000887581"/>
    </source>
</evidence>
<name>A0A915PKQ4_9BILA</name>
<dbReference type="AlphaFoldDB" id="A0A915PKQ4"/>